<protein>
    <recommendedName>
        <fullName evidence="3">50S ribosomal protein L29</fullName>
    </recommendedName>
</protein>
<accession>A0ABP8LR73</accession>
<evidence type="ECO:0000313" key="1">
    <source>
        <dbReference type="EMBL" id="GAA4434711.1"/>
    </source>
</evidence>
<proteinExistence type="predicted"/>
<dbReference type="EMBL" id="BAABHC010000014">
    <property type="protein sequence ID" value="GAA4434711.1"/>
    <property type="molecule type" value="Genomic_DNA"/>
</dbReference>
<dbReference type="Proteomes" id="UP001500552">
    <property type="component" value="Unassembled WGS sequence"/>
</dbReference>
<dbReference type="RefSeq" id="WP_345159636.1">
    <property type="nucleotide sequence ID" value="NZ_BAABHC010000014.1"/>
</dbReference>
<sequence>MNISVKIHELQRQVTQLSRKARTARHPHTKARHLAVAAAKRQHLRDLSKLVQLLHSQPTEKTSHAEAA</sequence>
<name>A0ABP8LR73_9BACT</name>
<evidence type="ECO:0000313" key="2">
    <source>
        <dbReference type="Proteomes" id="UP001500552"/>
    </source>
</evidence>
<gene>
    <name evidence="1" type="ORF">GCM10023188_25990</name>
</gene>
<keyword evidence="2" id="KW-1185">Reference proteome</keyword>
<comment type="caution">
    <text evidence="1">The sequence shown here is derived from an EMBL/GenBank/DDBJ whole genome shotgun (WGS) entry which is preliminary data.</text>
</comment>
<organism evidence="1 2">
    <name type="scientific">Pontibacter saemangeumensis</name>
    <dbReference type="NCBI Taxonomy" id="1084525"/>
    <lineage>
        <taxon>Bacteria</taxon>
        <taxon>Pseudomonadati</taxon>
        <taxon>Bacteroidota</taxon>
        <taxon>Cytophagia</taxon>
        <taxon>Cytophagales</taxon>
        <taxon>Hymenobacteraceae</taxon>
        <taxon>Pontibacter</taxon>
    </lineage>
</organism>
<evidence type="ECO:0008006" key="3">
    <source>
        <dbReference type="Google" id="ProtNLM"/>
    </source>
</evidence>
<reference evidence="2" key="1">
    <citation type="journal article" date="2019" name="Int. J. Syst. Evol. Microbiol.">
        <title>The Global Catalogue of Microorganisms (GCM) 10K type strain sequencing project: providing services to taxonomists for standard genome sequencing and annotation.</title>
        <authorList>
            <consortium name="The Broad Institute Genomics Platform"/>
            <consortium name="The Broad Institute Genome Sequencing Center for Infectious Disease"/>
            <person name="Wu L."/>
            <person name="Ma J."/>
        </authorList>
    </citation>
    <scope>NUCLEOTIDE SEQUENCE [LARGE SCALE GENOMIC DNA]</scope>
    <source>
        <strain evidence="2">JCM 17926</strain>
    </source>
</reference>